<evidence type="ECO:0000259" key="2">
    <source>
        <dbReference type="Pfam" id="PF07110"/>
    </source>
</evidence>
<comment type="similarity">
    <text evidence="1">Belongs to the tpcK family.</text>
</comment>
<gene>
    <name evidence="3" type="ORF">BAUCODRAFT_147829</name>
</gene>
<proteinExistence type="inferred from homology"/>
<dbReference type="InterPro" id="IPR009799">
    <property type="entry name" value="EthD_dom"/>
</dbReference>
<evidence type="ECO:0000313" key="3">
    <source>
        <dbReference type="EMBL" id="EMC96183.1"/>
    </source>
</evidence>
<dbReference type="EMBL" id="KB445555">
    <property type="protein sequence ID" value="EMC96183.1"/>
    <property type="molecule type" value="Genomic_DNA"/>
</dbReference>
<dbReference type="NCBIfam" id="TIGR02118">
    <property type="entry name" value="EthD family reductase"/>
    <property type="match status" value="1"/>
</dbReference>
<dbReference type="RefSeq" id="XP_007676376.1">
    <property type="nucleotide sequence ID" value="XM_007678186.1"/>
</dbReference>
<reference evidence="3 4" key="1">
    <citation type="journal article" date="2012" name="PLoS Pathog.">
        <title>Diverse lifestyles and strategies of plant pathogenesis encoded in the genomes of eighteen Dothideomycetes fungi.</title>
        <authorList>
            <person name="Ohm R.A."/>
            <person name="Feau N."/>
            <person name="Henrissat B."/>
            <person name="Schoch C.L."/>
            <person name="Horwitz B.A."/>
            <person name="Barry K.W."/>
            <person name="Condon B.J."/>
            <person name="Copeland A.C."/>
            <person name="Dhillon B."/>
            <person name="Glaser F."/>
            <person name="Hesse C.N."/>
            <person name="Kosti I."/>
            <person name="LaButti K."/>
            <person name="Lindquist E.A."/>
            <person name="Lucas S."/>
            <person name="Salamov A.A."/>
            <person name="Bradshaw R.E."/>
            <person name="Ciuffetti L."/>
            <person name="Hamelin R.C."/>
            <person name="Kema G.H.J."/>
            <person name="Lawrence C."/>
            <person name="Scott J.A."/>
            <person name="Spatafora J.W."/>
            <person name="Turgeon B.G."/>
            <person name="de Wit P.J.G.M."/>
            <person name="Zhong S."/>
            <person name="Goodwin S.B."/>
            <person name="Grigoriev I.V."/>
        </authorList>
    </citation>
    <scope>NUCLEOTIDE SEQUENCE [LARGE SCALE GENOMIC DNA]</scope>
    <source>
        <strain evidence="3 4">UAMH 10762</strain>
    </source>
</reference>
<dbReference type="STRING" id="717646.M2MXA2"/>
<accession>M2MXA2</accession>
<dbReference type="OrthoDB" id="3183782at2759"/>
<dbReference type="InterPro" id="IPR011008">
    <property type="entry name" value="Dimeric_a/b-barrel"/>
</dbReference>
<dbReference type="OMA" id="YWREKNG"/>
<dbReference type="Gene3D" id="3.30.70.100">
    <property type="match status" value="1"/>
</dbReference>
<name>M2MXA2_BAUPA</name>
<dbReference type="Pfam" id="PF07110">
    <property type="entry name" value="EthD"/>
    <property type="match status" value="1"/>
</dbReference>
<feature type="domain" description="EthD" evidence="2">
    <location>
        <begin position="13"/>
        <end position="105"/>
    </location>
</feature>
<dbReference type="eggNOG" id="ENOG502STMR">
    <property type="taxonomic scope" value="Eukaryota"/>
</dbReference>
<organism evidence="3 4">
    <name type="scientific">Baudoinia panamericana (strain UAMH 10762)</name>
    <name type="common">Angels' share fungus</name>
    <name type="synonym">Baudoinia compniacensis (strain UAMH 10762)</name>
    <dbReference type="NCBI Taxonomy" id="717646"/>
    <lineage>
        <taxon>Eukaryota</taxon>
        <taxon>Fungi</taxon>
        <taxon>Dikarya</taxon>
        <taxon>Ascomycota</taxon>
        <taxon>Pezizomycotina</taxon>
        <taxon>Dothideomycetes</taxon>
        <taxon>Dothideomycetidae</taxon>
        <taxon>Mycosphaerellales</taxon>
        <taxon>Teratosphaeriaceae</taxon>
        <taxon>Baudoinia</taxon>
    </lineage>
</organism>
<protein>
    <recommendedName>
        <fullName evidence="2">EthD domain-containing protein</fullName>
    </recommendedName>
</protein>
<evidence type="ECO:0000313" key="4">
    <source>
        <dbReference type="Proteomes" id="UP000011761"/>
    </source>
</evidence>
<dbReference type="Proteomes" id="UP000011761">
    <property type="component" value="Unassembled WGS sequence"/>
</dbReference>
<dbReference type="AlphaFoldDB" id="M2MXA2"/>
<sequence length="139" mass="15984">MPVRMSILIRRLPHLTPEEFHTYWSTSHAPLFLSIPIVQRNLTKYSQYHLDSALASQLRQSGLPIAEYDGFAEFWAESYEDVLAVFQDEEYSRVVVPDEVKFLDREKAVMMVGWEEGKFEREVVGKGGDIFVEAAKAEA</sequence>
<dbReference type="HOGENOM" id="CLU_115019_3_1_1"/>
<dbReference type="GO" id="GO:0016491">
    <property type="term" value="F:oxidoreductase activity"/>
    <property type="evidence" value="ECO:0007669"/>
    <property type="project" value="InterPro"/>
</dbReference>
<dbReference type="SUPFAM" id="SSF54909">
    <property type="entry name" value="Dimeric alpha+beta barrel"/>
    <property type="match status" value="1"/>
</dbReference>
<dbReference type="KEGG" id="bcom:BAUCODRAFT_147829"/>
<dbReference type="GeneID" id="19108801"/>
<evidence type="ECO:0000256" key="1">
    <source>
        <dbReference type="ARBA" id="ARBA00005986"/>
    </source>
</evidence>
<keyword evidence="4" id="KW-1185">Reference proteome</keyword>